<proteinExistence type="predicted"/>
<dbReference type="Pfam" id="PF07587">
    <property type="entry name" value="PSD1"/>
    <property type="match status" value="1"/>
</dbReference>
<dbReference type="InterPro" id="IPR011429">
    <property type="entry name" value="Cyt_c_Planctomycete-type"/>
</dbReference>
<dbReference type="AlphaFoldDB" id="A6DGE2"/>
<dbReference type="Proteomes" id="UP000004947">
    <property type="component" value="Unassembled WGS sequence"/>
</dbReference>
<dbReference type="SUPFAM" id="SSF46626">
    <property type="entry name" value="Cytochrome c"/>
    <property type="match status" value="1"/>
</dbReference>
<evidence type="ECO:0000256" key="2">
    <source>
        <dbReference type="ARBA" id="ARBA00022723"/>
    </source>
</evidence>
<dbReference type="PANTHER" id="PTHR35889:SF3">
    <property type="entry name" value="F-BOX DOMAIN-CONTAINING PROTEIN"/>
    <property type="match status" value="1"/>
</dbReference>
<dbReference type="PANTHER" id="PTHR35889">
    <property type="entry name" value="CYCLOINULO-OLIGOSACCHARIDE FRUCTANOTRANSFERASE-RELATED"/>
    <property type="match status" value="1"/>
</dbReference>
<evidence type="ECO:0000313" key="8">
    <source>
        <dbReference type="Proteomes" id="UP000004947"/>
    </source>
</evidence>
<reference evidence="7 8" key="1">
    <citation type="journal article" date="2010" name="J. Bacteriol.">
        <title>Genome sequence of Lentisphaera araneosa HTCC2155T, the type species of the order Lentisphaerales in the phylum Lentisphaerae.</title>
        <authorList>
            <person name="Thrash J.C."/>
            <person name="Cho J.C."/>
            <person name="Vergin K.L."/>
            <person name="Morris R.M."/>
            <person name="Giovannoni S.J."/>
        </authorList>
    </citation>
    <scope>NUCLEOTIDE SEQUENCE [LARGE SCALE GENOMIC DNA]</scope>
    <source>
        <strain evidence="7 8">HTCC2155</strain>
    </source>
</reference>
<dbReference type="InterPro" id="IPR011444">
    <property type="entry name" value="DUF1549"/>
</dbReference>
<evidence type="ECO:0000256" key="3">
    <source>
        <dbReference type="ARBA" id="ARBA00023004"/>
    </source>
</evidence>
<dbReference type="OrthoDB" id="127107at2"/>
<evidence type="ECO:0000256" key="1">
    <source>
        <dbReference type="ARBA" id="ARBA00022617"/>
    </source>
</evidence>
<dbReference type="InterPro" id="IPR036909">
    <property type="entry name" value="Cyt_c-like_dom_sf"/>
</dbReference>
<name>A6DGE2_9BACT</name>
<protein>
    <recommendedName>
        <fullName evidence="6">Cytochrome c domain-containing protein</fullName>
    </recommendedName>
</protein>
<dbReference type="RefSeq" id="WP_007276985.1">
    <property type="nucleotide sequence ID" value="NZ_ABCK01000002.1"/>
</dbReference>
<feature type="signal peptide" evidence="5">
    <location>
        <begin position="1"/>
        <end position="16"/>
    </location>
</feature>
<dbReference type="GO" id="GO:0046872">
    <property type="term" value="F:metal ion binding"/>
    <property type="evidence" value="ECO:0007669"/>
    <property type="project" value="UniProtKB-KW"/>
</dbReference>
<dbReference type="EMBL" id="ABCK01000002">
    <property type="protein sequence ID" value="EDM29259.1"/>
    <property type="molecule type" value="Genomic_DNA"/>
</dbReference>
<dbReference type="PROSITE" id="PS51007">
    <property type="entry name" value="CYTC"/>
    <property type="match status" value="1"/>
</dbReference>
<evidence type="ECO:0000259" key="6">
    <source>
        <dbReference type="PROSITE" id="PS51007"/>
    </source>
</evidence>
<dbReference type="Pfam" id="PF07635">
    <property type="entry name" value="PSCyt1"/>
    <property type="match status" value="1"/>
</dbReference>
<keyword evidence="5" id="KW-0732">Signal</keyword>
<dbReference type="InterPro" id="IPR022655">
    <property type="entry name" value="DUF1553"/>
</dbReference>
<dbReference type="GO" id="GO:0020037">
    <property type="term" value="F:heme binding"/>
    <property type="evidence" value="ECO:0007669"/>
    <property type="project" value="InterPro"/>
</dbReference>
<keyword evidence="8" id="KW-1185">Reference proteome</keyword>
<keyword evidence="3 4" id="KW-0408">Iron</keyword>
<dbReference type="InterPro" id="IPR009056">
    <property type="entry name" value="Cyt_c-like_dom"/>
</dbReference>
<dbReference type="STRING" id="313628.LNTAR_22754"/>
<dbReference type="Gene3D" id="1.10.760.10">
    <property type="entry name" value="Cytochrome c-like domain"/>
    <property type="match status" value="1"/>
</dbReference>
<dbReference type="eggNOG" id="COG2010">
    <property type="taxonomic scope" value="Bacteria"/>
</dbReference>
<gene>
    <name evidence="7" type="ORF">LNTAR_22754</name>
</gene>
<sequence length="878" mass="100180">MKLIPYFLLMASTSFAAVDFETQIKPIFDEHCIKCHGPEKQKSDLRLDSRASILKGGDLGEPGAHPGHPEKSTIIEFISLDPDDDEIMPPKGDPLSAEQIELISTWIKEGAQMTEKKIAKKEKLWSLKKVEKVSVPPGENNPVDAFLSAKLKEKNLKFSQQADPVVLLRRLHSILIGILPSPQEKDAFLAQWVDNPEKAYSAKVEELLASQHYGERWAQHWLDAIRWAETSGSESNLYRNRSWEYRDYVVRSFNEDKPYKNFIIDQLAGDKTGYPRATGFMVAGPHVPPATVGQQPSAIAEARYDRLDQTMQTVGASMMGMTLGCARCHTHKFDPIKIGDYYAMLANFQDLEYGIRKPELPAHTGPAIQEAKYNKLIRDHRKTLELKSWKETWHDRYEAHIPRENVKAIRITTLGGDMAFDEMEVFDQTYKNHMPQAKLSTTLESDKNNVEFLRDGQVGYFFAFKGKTKGKSAELLIEFDSSIKLQSISFSKDRKAKLNTSYLSPENWMTELAKYKIEYQDSKGEWHVGIKNTKTEKDVAELNELIAKRLKYGVQHEFLGRFIDPVVTHILKRGSPNTPGAEVAPNSLAVITPTLNMTSQTPGPERRLTFAKWLADEENPLTARVMVNRLWYHTFGNGIVSTLSDFGNAGTKPSHPELLDFLASEFVENNWSTKDMLRLFVSSRAFKQDNKPKGEALRVDAGNLLLWRYAPKRADAEIIRDSILKLSGKLDPKIGGPSYRIHNVKKRYGMWKVEDNFSQHTWRRMLYQERMRGVDDRMFTAFDFPDCGQVVSKRPQSTTPLQALNLMNSQFMIDQCDIIAEKAKGKNTDESIRNTFMLIYNRQPAEVELAMSRKILKTEKLNILVRAILNSNEFIFIQ</sequence>
<evidence type="ECO:0000256" key="4">
    <source>
        <dbReference type="PROSITE-ProRule" id="PRU00433"/>
    </source>
</evidence>
<evidence type="ECO:0000313" key="7">
    <source>
        <dbReference type="EMBL" id="EDM29259.1"/>
    </source>
</evidence>
<feature type="chain" id="PRO_5002692232" description="Cytochrome c domain-containing protein" evidence="5">
    <location>
        <begin position="17"/>
        <end position="878"/>
    </location>
</feature>
<organism evidence="7 8">
    <name type="scientific">Lentisphaera araneosa HTCC2155</name>
    <dbReference type="NCBI Taxonomy" id="313628"/>
    <lineage>
        <taxon>Bacteria</taxon>
        <taxon>Pseudomonadati</taxon>
        <taxon>Lentisphaerota</taxon>
        <taxon>Lentisphaeria</taxon>
        <taxon>Lentisphaerales</taxon>
        <taxon>Lentisphaeraceae</taxon>
        <taxon>Lentisphaera</taxon>
    </lineage>
</organism>
<comment type="caution">
    <text evidence="7">The sequence shown here is derived from an EMBL/GenBank/DDBJ whole genome shotgun (WGS) entry which is preliminary data.</text>
</comment>
<dbReference type="GO" id="GO:0009055">
    <property type="term" value="F:electron transfer activity"/>
    <property type="evidence" value="ECO:0007669"/>
    <property type="project" value="InterPro"/>
</dbReference>
<feature type="domain" description="Cytochrome c" evidence="6">
    <location>
        <begin position="19"/>
        <end position="111"/>
    </location>
</feature>
<keyword evidence="2 4" id="KW-0479">Metal-binding</keyword>
<dbReference type="Pfam" id="PF07583">
    <property type="entry name" value="PSCyt2"/>
    <property type="match status" value="1"/>
</dbReference>
<evidence type="ECO:0000256" key="5">
    <source>
        <dbReference type="SAM" id="SignalP"/>
    </source>
</evidence>
<keyword evidence="1 4" id="KW-0349">Heme</keyword>
<accession>A6DGE2</accession>